<dbReference type="EMBL" id="LVYV01000002">
    <property type="protein sequence ID" value="KZD24839.1"/>
    <property type="molecule type" value="Genomic_DNA"/>
</dbReference>
<dbReference type="Gene3D" id="3.40.50.620">
    <property type="entry name" value="HUPs"/>
    <property type="match status" value="1"/>
</dbReference>
<evidence type="ECO:0000259" key="2">
    <source>
        <dbReference type="Pfam" id="PF02698"/>
    </source>
</evidence>
<proteinExistence type="predicted"/>
<reference evidence="3 4" key="1">
    <citation type="submission" date="2016-03" db="EMBL/GenBank/DDBJ databases">
        <title>Microsymbionts genomes from the relict species Vavilovia formosa (Stev.) Fed.</title>
        <authorList>
            <person name="Kopat V."/>
            <person name="Chirak E."/>
            <person name="Kimeklis A."/>
            <person name="Andronov E."/>
        </authorList>
    </citation>
    <scope>NUCLEOTIDE SEQUENCE [LARGE SCALE GENOMIC DNA]</scope>
    <source>
        <strain evidence="3 4">Vaf07</strain>
    </source>
</reference>
<dbReference type="PANTHER" id="PTHR30336">
    <property type="entry name" value="INNER MEMBRANE PROTEIN, PROBABLE PERMEASE"/>
    <property type="match status" value="1"/>
</dbReference>
<feature type="transmembrane region" description="Helical" evidence="1">
    <location>
        <begin position="39"/>
        <end position="57"/>
    </location>
</feature>
<accession>A0A164AHZ0</accession>
<dbReference type="InterPro" id="IPR051599">
    <property type="entry name" value="Cell_Envelope_Assoc"/>
</dbReference>
<dbReference type="Proteomes" id="UP000076574">
    <property type="component" value="Unassembled WGS sequence"/>
</dbReference>
<feature type="transmembrane region" description="Helical" evidence="1">
    <location>
        <begin position="15"/>
        <end position="32"/>
    </location>
</feature>
<dbReference type="OrthoDB" id="9809813at2"/>
<gene>
    <name evidence="3" type="ORF">A4A58_21130</name>
</gene>
<name>A0A164AHZ0_9BRAD</name>
<keyword evidence="1" id="KW-0812">Transmembrane</keyword>
<dbReference type="GO" id="GO:0043164">
    <property type="term" value="P:Gram-negative-bacterium-type cell wall biogenesis"/>
    <property type="evidence" value="ECO:0007669"/>
    <property type="project" value="TreeGrafter"/>
</dbReference>
<evidence type="ECO:0000256" key="1">
    <source>
        <dbReference type="SAM" id="Phobius"/>
    </source>
</evidence>
<keyword evidence="1" id="KW-0472">Membrane</keyword>
<evidence type="ECO:0000313" key="3">
    <source>
        <dbReference type="EMBL" id="KZD24839.1"/>
    </source>
</evidence>
<keyword evidence="1" id="KW-1133">Transmembrane helix</keyword>
<organism evidence="3 4">
    <name type="scientific">Tardiphaga robiniae</name>
    <dbReference type="NCBI Taxonomy" id="943830"/>
    <lineage>
        <taxon>Bacteria</taxon>
        <taxon>Pseudomonadati</taxon>
        <taxon>Pseudomonadota</taxon>
        <taxon>Alphaproteobacteria</taxon>
        <taxon>Hyphomicrobiales</taxon>
        <taxon>Nitrobacteraceae</taxon>
        <taxon>Tardiphaga</taxon>
    </lineage>
</organism>
<keyword evidence="4" id="KW-1185">Reference proteome</keyword>
<dbReference type="CDD" id="cd06259">
    <property type="entry name" value="YdcF-like"/>
    <property type="match status" value="1"/>
</dbReference>
<dbReference type="InterPro" id="IPR003848">
    <property type="entry name" value="DUF218"/>
</dbReference>
<comment type="caution">
    <text evidence="3">The sequence shown here is derived from an EMBL/GenBank/DDBJ whole genome shotgun (WGS) entry which is preliminary data.</text>
</comment>
<dbReference type="Pfam" id="PF02698">
    <property type="entry name" value="DUF218"/>
    <property type="match status" value="1"/>
</dbReference>
<dbReference type="AlphaFoldDB" id="A0A164AHZ0"/>
<evidence type="ECO:0000313" key="4">
    <source>
        <dbReference type="Proteomes" id="UP000076574"/>
    </source>
</evidence>
<feature type="domain" description="DUF218" evidence="2">
    <location>
        <begin position="80"/>
        <end position="247"/>
    </location>
</feature>
<sequence length="267" mass="29068">MFFIFSKMLGFFTEPSNAIAIICVIGIVLVLLQRQRVGTLLVTFGILLLLLFGYSPVGNVLMLSLTERFPKWQDDGRAPDGIIVLGGAIDSDSSAARGSLEINSAGERITAMLELARRYPQARIVFSGGAGSLIEKSLSEAPVAGELLQRFGVAPERVTLEIASRTTDENAAFTAGLVTPKPGERWLLVTSAWHMPRAIGAFRRVGFDVEAYPVDWRTRGWIDATETFDSAGAGLSRSDIAVHEWVGLVTYWLAGRSSELLPAPKKR</sequence>
<dbReference type="PANTHER" id="PTHR30336:SF4">
    <property type="entry name" value="ENVELOPE BIOGENESIS FACTOR ELYC"/>
    <property type="match status" value="1"/>
</dbReference>
<dbReference type="RefSeq" id="WP_068730669.1">
    <property type="nucleotide sequence ID" value="NZ_LVYV01000002.1"/>
</dbReference>
<dbReference type="GO" id="GO:0000270">
    <property type="term" value="P:peptidoglycan metabolic process"/>
    <property type="evidence" value="ECO:0007669"/>
    <property type="project" value="TreeGrafter"/>
</dbReference>
<dbReference type="GO" id="GO:0005886">
    <property type="term" value="C:plasma membrane"/>
    <property type="evidence" value="ECO:0007669"/>
    <property type="project" value="TreeGrafter"/>
</dbReference>
<dbReference type="STRING" id="943830.A4A58_21130"/>
<dbReference type="InterPro" id="IPR014729">
    <property type="entry name" value="Rossmann-like_a/b/a_fold"/>
</dbReference>
<protein>
    <recommendedName>
        <fullName evidence="2">DUF218 domain-containing protein</fullName>
    </recommendedName>
</protein>